<evidence type="ECO:0000313" key="2">
    <source>
        <dbReference type="Proteomes" id="UP000823775"/>
    </source>
</evidence>
<organism evidence="1 2">
    <name type="scientific">Datura stramonium</name>
    <name type="common">Jimsonweed</name>
    <name type="synonym">Common thornapple</name>
    <dbReference type="NCBI Taxonomy" id="4076"/>
    <lineage>
        <taxon>Eukaryota</taxon>
        <taxon>Viridiplantae</taxon>
        <taxon>Streptophyta</taxon>
        <taxon>Embryophyta</taxon>
        <taxon>Tracheophyta</taxon>
        <taxon>Spermatophyta</taxon>
        <taxon>Magnoliopsida</taxon>
        <taxon>eudicotyledons</taxon>
        <taxon>Gunneridae</taxon>
        <taxon>Pentapetalae</taxon>
        <taxon>asterids</taxon>
        <taxon>lamiids</taxon>
        <taxon>Solanales</taxon>
        <taxon>Solanaceae</taxon>
        <taxon>Solanoideae</taxon>
        <taxon>Datureae</taxon>
        <taxon>Datura</taxon>
    </lineage>
</organism>
<evidence type="ECO:0000313" key="1">
    <source>
        <dbReference type="EMBL" id="MCD7470984.1"/>
    </source>
</evidence>
<proteinExistence type="predicted"/>
<keyword evidence="2" id="KW-1185">Reference proteome</keyword>
<comment type="caution">
    <text evidence="1">The sequence shown here is derived from an EMBL/GenBank/DDBJ whole genome shotgun (WGS) entry which is preliminary data.</text>
</comment>
<protein>
    <submittedName>
        <fullName evidence="1">Uncharacterized protein</fullName>
    </submittedName>
</protein>
<reference evidence="1 2" key="1">
    <citation type="journal article" date="2021" name="BMC Genomics">
        <title>Datura genome reveals duplications of psychoactive alkaloid biosynthetic genes and high mutation rate following tissue culture.</title>
        <authorList>
            <person name="Rajewski A."/>
            <person name="Carter-House D."/>
            <person name="Stajich J."/>
            <person name="Litt A."/>
        </authorList>
    </citation>
    <scope>NUCLEOTIDE SEQUENCE [LARGE SCALE GENOMIC DNA]</scope>
    <source>
        <strain evidence="1">AR-01</strain>
    </source>
</reference>
<name>A0ABS8THK5_DATST</name>
<accession>A0ABS8THK5</accession>
<dbReference type="EMBL" id="JACEIK010001637">
    <property type="protein sequence ID" value="MCD7470984.1"/>
    <property type="molecule type" value="Genomic_DNA"/>
</dbReference>
<dbReference type="Proteomes" id="UP000823775">
    <property type="component" value="Unassembled WGS sequence"/>
</dbReference>
<gene>
    <name evidence="1" type="ORF">HAX54_011241</name>
</gene>
<sequence>MEETIQPFKRQLEKIWEKTAWTLIEKIWEKKAWTLIEKIWEKKAWTWDDDCKHDSEYTHTEVSNDDFTDNAEDTRVTEYLNWELGGINIGKPAIQLNLTVSVVLQDNTNVWWVFFDCQMN</sequence>